<feature type="transmembrane region" description="Helical" evidence="6">
    <location>
        <begin position="85"/>
        <end position="102"/>
    </location>
</feature>
<gene>
    <name evidence="8" type="ORF">UU65_C0003G0082</name>
</gene>
<evidence type="ECO:0000259" key="7">
    <source>
        <dbReference type="Pfam" id="PF09335"/>
    </source>
</evidence>
<feature type="domain" description="VTT" evidence="7">
    <location>
        <begin position="66"/>
        <end position="183"/>
    </location>
</feature>
<evidence type="ECO:0000256" key="3">
    <source>
        <dbReference type="ARBA" id="ARBA00022692"/>
    </source>
</evidence>
<name>A0A0G0WAC3_UNCC2</name>
<comment type="similarity">
    <text evidence="6">Belongs to the TVP38/TMEM64 family.</text>
</comment>
<evidence type="ECO:0000313" key="8">
    <source>
        <dbReference type="EMBL" id="KKS09027.1"/>
    </source>
</evidence>
<evidence type="ECO:0000256" key="5">
    <source>
        <dbReference type="ARBA" id="ARBA00023136"/>
    </source>
</evidence>
<dbReference type="EMBL" id="LCBL01000003">
    <property type="protein sequence ID" value="KKS09027.1"/>
    <property type="molecule type" value="Genomic_DNA"/>
</dbReference>
<dbReference type="InterPro" id="IPR015414">
    <property type="entry name" value="TMEM64"/>
</dbReference>
<protein>
    <recommendedName>
        <fullName evidence="6">TVP38/TMEM64 family membrane protein</fullName>
    </recommendedName>
</protein>
<keyword evidence="2 6" id="KW-1003">Cell membrane</keyword>
<accession>A0A0G0WAC3</accession>
<keyword evidence="3 6" id="KW-0812">Transmembrane</keyword>
<dbReference type="PANTHER" id="PTHR12677">
    <property type="entry name" value="GOLGI APPARATUS MEMBRANE PROTEIN TVP38-RELATED"/>
    <property type="match status" value="1"/>
</dbReference>
<reference evidence="8 9" key="1">
    <citation type="journal article" date="2015" name="Nature">
        <title>rRNA introns, odd ribosomes, and small enigmatic genomes across a large radiation of phyla.</title>
        <authorList>
            <person name="Brown C.T."/>
            <person name="Hug L.A."/>
            <person name="Thomas B.C."/>
            <person name="Sharon I."/>
            <person name="Castelle C.J."/>
            <person name="Singh A."/>
            <person name="Wilkins M.J."/>
            <person name="Williams K.H."/>
            <person name="Banfield J.F."/>
        </authorList>
    </citation>
    <scope>NUCLEOTIDE SEQUENCE [LARGE SCALE GENOMIC DNA]</scope>
</reference>
<feature type="transmembrane region" description="Helical" evidence="6">
    <location>
        <begin position="161"/>
        <end position="178"/>
    </location>
</feature>
<dbReference type="GO" id="GO:0005886">
    <property type="term" value="C:plasma membrane"/>
    <property type="evidence" value="ECO:0007669"/>
    <property type="project" value="UniProtKB-SubCell"/>
</dbReference>
<dbReference type="AlphaFoldDB" id="A0A0G0WAC3"/>
<dbReference type="PANTHER" id="PTHR12677:SF49">
    <property type="entry name" value="TVP38_TMEM64 FAMILY MEMBRANE PROTEIN"/>
    <property type="match status" value="1"/>
</dbReference>
<sequence>MKNLSKEDKKIVGGIILFLIGYLIFFWSFIGLWDATAVAGFIIKFGLFADFIFIFLAVLKYIFAVIPSPVFIMTGSVLFGPLKSFIYMMIAVTVGTYFAIKVSQKYGQPFVEKWLGKRRFKKVNNLSGDKTLMTFFMVHVTPGTPSDLLPFAAGLTKIPTWKLMTIFIIGRAPYFYMYSRVGSSLKSMNFKLMIETWIGFFIFVGALYMFKKILATRGIKIGSDEN</sequence>
<evidence type="ECO:0000256" key="1">
    <source>
        <dbReference type="ARBA" id="ARBA00004651"/>
    </source>
</evidence>
<feature type="transmembrane region" description="Helical" evidence="6">
    <location>
        <begin position="12"/>
        <end position="30"/>
    </location>
</feature>
<proteinExistence type="inferred from homology"/>
<feature type="transmembrane region" description="Helical" evidence="6">
    <location>
        <begin position="190"/>
        <end position="210"/>
    </location>
</feature>
<dbReference type="Proteomes" id="UP000033869">
    <property type="component" value="Unassembled WGS sequence"/>
</dbReference>
<evidence type="ECO:0000256" key="6">
    <source>
        <dbReference type="RuleBase" id="RU366058"/>
    </source>
</evidence>
<evidence type="ECO:0000256" key="2">
    <source>
        <dbReference type="ARBA" id="ARBA00022475"/>
    </source>
</evidence>
<organism evidence="8 9">
    <name type="scientific">candidate division CPR2 bacterium GW2011_GWC1_41_48</name>
    <dbReference type="NCBI Taxonomy" id="1618344"/>
    <lineage>
        <taxon>Bacteria</taxon>
        <taxon>Bacteria division CPR2</taxon>
    </lineage>
</organism>
<feature type="transmembrane region" description="Helical" evidence="6">
    <location>
        <begin position="36"/>
        <end position="56"/>
    </location>
</feature>
<keyword evidence="5 6" id="KW-0472">Membrane</keyword>
<comment type="caution">
    <text evidence="8">The sequence shown here is derived from an EMBL/GenBank/DDBJ whole genome shotgun (WGS) entry which is preliminary data.</text>
</comment>
<dbReference type="Pfam" id="PF09335">
    <property type="entry name" value="VTT_dom"/>
    <property type="match status" value="1"/>
</dbReference>
<keyword evidence="4 6" id="KW-1133">Transmembrane helix</keyword>
<evidence type="ECO:0000256" key="4">
    <source>
        <dbReference type="ARBA" id="ARBA00022989"/>
    </source>
</evidence>
<evidence type="ECO:0000313" key="9">
    <source>
        <dbReference type="Proteomes" id="UP000033869"/>
    </source>
</evidence>
<comment type="subcellular location">
    <subcellularLocation>
        <location evidence="1 6">Cell membrane</location>
        <topology evidence="1 6">Multi-pass membrane protein</topology>
    </subcellularLocation>
</comment>
<dbReference type="InterPro" id="IPR032816">
    <property type="entry name" value="VTT_dom"/>
</dbReference>